<dbReference type="EMBL" id="MFSU01000078">
    <property type="protein sequence ID" value="OGI46586.1"/>
    <property type="molecule type" value="Genomic_DNA"/>
</dbReference>
<dbReference type="Proteomes" id="UP000178885">
    <property type="component" value="Unassembled WGS sequence"/>
</dbReference>
<organism evidence="2 3">
    <name type="scientific">Candidatus Muproteobacteria bacterium RBG_16_65_34</name>
    <dbReference type="NCBI Taxonomy" id="1817760"/>
    <lineage>
        <taxon>Bacteria</taxon>
        <taxon>Pseudomonadati</taxon>
        <taxon>Pseudomonadota</taxon>
        <taxon>Candidatus Muproteobacteria</taxon>
    </lineage>
</organism>
<comment type="caution">
    <text evidence="2">The sequence shown here is derived from an EMBL/GenBank/DDBJ whole genome shotgun (WGS) entry which is preliminary data.</text>
</comment>
<reference evidence="2 3" key="1">
    <citation type="journal article" date="2016" name="Nat. Commun.">
        <title>Thousands of microbial genomes shed light on interconnected biogeochemical processes in an aquifer system.</title>
        <authorList>
            <person name="Anantharaman K."/>
            <person name="Brown C.T."/>
            <person name="Hug L.A."/>
            <person name="Sharon I."/>
            <person name="Castelle C.J."/>
            <person name="Probst A.J."/>
            <person name="Thomas B.C."/>
            <person name="Singh A."/>
            <person name="Wilkins M.J."/>
            <person name="Karaoz U."/>
            <person name="Brodie E.L."/>
            <person name="Williams K.H."/>
            <person name="Hubbard S.S."/>
            <person name="Banfield J.F."/>
        </authorList>
    </citation>
    <scope>NUCLEOTIDE SEQUENCE [LARGE SCALE GENOMIC DNA]</scope>
</reference>
<name>A0A1F6TNE5_9PROT</name>
<dbReference type="Pfam" id="PF01814">
    <property type="entry name" value="Hemerythrin"/>
    <property type="match status" value="1"/>
</dbReference>
<dbReference type="AlphaFoldDB" id="A0A1F6TNE5"/>
<dbReference type="Gene3D" id="1.20.120.520">
    <property type="entry name" value="nmb1532 protein domain like"/>
    <property type="match status" value="1"/>
</dbReference>
<feature type="domain" description="Hemerythrin-like" evidence="1">
    <location>
        <begin position="11"/>
        <end position="120"/>
    </location>
</feature>
<evidence type="ECO:0000313" key="2">
    <source>
        <dbReference type="EMBL" id="OGI46586.1"/>
    </source>
</evidence>
<accession>A0A1F6TNE5</accession>
<evidence type="ECO:0000313" key="3">
    <source>
        <dbReference type="Proteomes" id="UP000178885"/>
    </source>
</evidence>
<sequence length="124" mass="14350">MGQIVQRLNPARLEKDADTSREISRLLANLTGTLNFHLTMEDKLLYPYMLGVHEDGAADMAQQYMSEMGGLAKAYEQFTKKWSSREEIRTHAEQFCNETRSLFDAMGKRIEREEAELYPLYDGH</sequence>
<gene>
    <name evidence="2" type="ORF">A2151_06960</name>
</gene>
<dbReference type="STRING" id="1817760.A2151_06960"/>
<protein>
    <recommendedName>
        <fullName evidence="1">Hemerythrin-like domain-containing protein</fullName>
    </recommendedName>
</protein>
<evidence type="ECO:0000259" key="1">
    <source>
        <dbReference type="Pfam" id="PF01814"/>
    </source>
</evidence>
<dbReference type="InterPro" id="IPR012312">
    <property type="entry name" value="Hemerythrin-like"/>
</dbReference>
<proteinExistence type="predicted"/>